<reference evidence="3" key="1">
    <citation type="submission" date="2017-10" db="EMBL/GenBank/DDBJ databases">
        <title>Phenotypic and genomic properties of facultatively anaerobic sulfur-reducing natronoarchaea from hypersaline soda lakes.</title>
        <authorList>
            <person name="Sorokin D.Y."/>
            <person name="Kublanov I.V."/>
            <person name="Roman P."/>
            <person name="Sinninghe Damste J.S."/>
            <person name="Golyshin P.N."/>
            <person name="Rojo D."/>
            <person name="Ciordia S."/>
            <person name="Mena Md.C."/>
            <person name="Ferrer M."/>
            <person name="Messina E."/>
            <person name="Smedile F."/>
            <person name="La Spada G."/>
            <person name="La Cono V."/>
            <person name="Yakimov M.M."/>
        </authorList>
    </citation>
    <scope>NUCLEOTIDE SEQUENCE [LARGE SCALE GENOMIC DNA]</scope>
    <source>
        <strain evidence="3">AArc1</strain>
    </source>
</reference>
<dbReference type="EMBL" id="CP024047">
    <property type="protein sequence ID" value="AXR77277.1"/>
    <property type="molecule type" value="Genomic_DNA"/>
</dbReference>
<dbReference type="KEGG" id="nan:AArc1_0936"/>
<dbReference type="PROSITE" id="PS51257">
    <property type="entry name" value="PROKAR_LIPOPROTEIN"/>
    <property type="match status" value="1"/>
</dbReference>
<proteinExistence type="predicted"/>
<dbReference type="GeneID" id="42486299"/>
<dbReference type="RefSeq" id="WP_154670847.1">
    <property type="nucleotide sequence ID" value="NZ_CP024047.1"/>
</dbReference>
<name>A0A346PCN2_9EURY</name>
<dbReference type="AlphaFoldDB" id="A0A346PCN2"/>
<evidence type="ECO:0000256" key="1">
    <source>
        <dbReference type="SAM" id="MobiDB-lite"/>
    </source>
</evidence>
<organism evidence="2 3">
    <name type="scientific">Natrarchaeobaculum sulfurireducens</name>
    <dbReference type="NCBI Taxonomy" id="2044521"/>
    <lineage>
        <taxon>Archaea</taxon>
        <taxon>Methanobacteriati</taxon>
        <taxon>Methanobacteriota</taxon>
        <taxon>Stenosarchaea group</taxon>
        <taxon>Halobacteria</taxon>
        <taxon>Halobacteriales</taxon>
        <taxon>Natrialbaceae</taxon>
        <taxon>Natrarchaeobaculum</taxon>
    </lineage>
</organism>
<evidence type="ECO:0000313" key="3">
    <source>
        <dbReference type="Proteomes" id="UP000258707"/>
    </source>
</evidence>
<accession>A0A346PCN2</accession>
<feature type="region of interest" description="Disordered" evidence="1">
    <location>
        <begin position="20"/>
        <end position="71"/>
    </location>
</feature>
<gene>
    <name evidence="2" type="ORF">AArc1_0936</name>
</gene>
<protein>
    <submittedName>
        <fullName evidence="2">Preprotein translocase subunit SecD</fullName>
    </submittedName>
</protein>
<evidence type="ECO:0000313" key="2">
    <source>
        <dbReference type="EMBL" id="AXR77277.1"/>
    </source>
</evidence>
<feature type="compositionally biased region" description="Acidic residues" evidence="1">
    <location>
        <begin position="24"/>
        <end position="48"/>
    </location>
</feature>
<sequence length="181" mass="19753">MLSRRHTLAASGLTLVGLAGCLGSEDEEDLEESDDDGDDESGEDDEDALTATEPEASLVTTIDREDADDDDVDAEEIVLATYGDVTDLGDVEYEEKPNWYYVSVVFTDEAAETFVDELEAIDALENPTQQELTIHGDDEVLGSYALGPDLAETMADGEWDGTFQIIADEESQLEAVLDRFE</sequence>
<dbReference type="Proteomes" id="UP000258707">
    <property type="component" value="Chromosome"/>
</dbReference>